<dbReference type="OrthoDB" id="4540492at2759"/>
<evidence type="ECO:0000256" key="7">
    <source>
        <dbReference type="ARBA" id="ARBA00049119"/>
    </source>
</evidence>
<dbReference type="STRING" id="1280837.A0A316V4K4"/>
<evidence type="ECO:0000259" key="10">
    <source>
        <dbReference type="PROSITE" id="PS50850"/>
    </source>
</evidence>
<dbReference type="RefSeq" id="XP_025352778.1">
    <property type="nucleotide sequence ID" value="XM_025501875.1"/>
</dbReference>
<dbReference type="GeneID" id="37023656"/>
<evidence type="ECO:0000256" key="6">
    <source>
        <dbReference type="ARBA" id="ARBA00023136"/>
    </source>
</evidence>
<comment type="catalytic activity">
    <reaction evidence="7">
        <text>myo-inositol(out) + H(+)(out) = myo-inositol(in) + H(+)(in)</text>
        <dbReference type="Rhea" id="RHEA:60364"/>
        <dbReference type="ChEBI" id="CHEBI:15378"/>
        <dbReference type="ChEBI" id="CHEBI:17268"/>
    </reaction>
</comment>
<evidence type="ECO:0000256" key="9">
    <source>
        <dbReference type="SAM" id="Phobius"/>
    </source>
</evidence>
<dbReference type="PRINTS" id="PR00171">
    <property type="entry name" value="SUGRTRNSPORT"/>
</dbReference>
<evidence type="ECO:0000256" key="8">
    <source>
        <dbReference type="SAM" id="MobiDB-lite"/>
    </source>
</evidence>
<dbReference type="GO" id="GO:0016020">
    <property type="term" value="C:membrane"/>
    <property type="evidence" value="ECO:0007669"/>
    <property type="project" value="UniProtKB-SubCell"/>
</dbReference>
<feature type="transmembrane region" description="Helical" evidence="9">
    <location>
        <begin position="121"/>
        <end position="144"/>
    </location>
</feature>
<feature type="transmembrane region" description="Helical" evidence="9">
    <location>
        <begin position="156"/>
        <end position="177"/>
    </location>
</feature>
<feature type="transmembrane region" description="Helical" evidence="9">
    <location>
        <begin position="435"/>
        <end position="455"/>
    </location>
</feature>
<evidence type="ECO:0000256" key="5">
    <source>
        <dbReference type="ARBA" id="ARBA00022989"/>
    </source>
</evidence>
<feature type="transmembrane region" description="Helical" evidence="9">
    <location>
        <begin position="461"/>
        <end position="484"/>
    </location>
</feature>
<name>A0A316V4K4_9BASI</name>
<feature type="transmembrane region" description="Helical" evidence="9">
    <location>
        <begin position="373"/>
        <end position="394"/>
    </location>
</feature>
<dbReference type="PANTHER" id="PTHR23503">
    <property type="entry name" value="SOLUTE CARRIER FAMILY 2"/>
    <property type="match status" value="1"/>
</dbReference>
<organism evidence="11 12">
    <name type="scientific">Meira miltonrushii</name>
    <dbReference type="NCBI Taxonomy" id="1280837"/>
    <lineage>
        <taxon>Eukaryota</taxon>
        <taxon>Fungi</taxon>
        <taxon>Dikarya</taxon>
        <taxon>Basidiomycota</taxon>
        <taxon>Ustilaginomycotina</taxon>
        <taxon>Exobasidiomycetes</taxon>
        <taxon>Exobasidiales</taxon>
        <taxon>Brachybasidiaceae</taxon>
        <taxon>Meira</taxon>
    </lineage>
</organism>
<comment type="similarity">
    <text evidence="2">Belongs to the major facilitator superfamily. Sugar transporter (TC 2.A.1.1) family.</text>
</comment>
<feature type="transmembrane region" description="Helical" evidence="9">
    <location>
        <begin position="189"/>
        <end position="209"/>
    </location>
</feature>
<gene>
    <name evidence="11" type="ORF">FA14DRAFT_191589</name>
</gene>
<evidence type="ECO:0000256" key="3">
    <source>
        <dbReference type="ARBA" id="ARBA00022448"/>
    </source>
</evidence>
<evidence type="ECO:0000256" key="4">
    <source>
        <dbReference type="ARBA" id="ARBA00022692"/>
    </source>
</evidence>
<dbReference type="InParanoid" id="A0A316V4K4"/>
<feature type="domain" description="Major facilitator superfamily (MFS) profile" evidence="10">
    <location>
        <begin position="17"/>
        <end position="488"/>
    </location>
</feature>
<reference evidence="11 12" key="1">
    <citation type="journal article" date="2018" name="Mol. Biol. Evol.">
        <title>Broad Genomic Sampling Reveals a Smut Pathogenic Ancestry of the Fungal Clade Ustilaginomycotina.</title>
        <authorList>
            <person name="Kijpornyongpan T."/>
            <person name="Mondo S.J."/>
            <person name="Barry K."/>
            <person name="Sandor L."/>
            <person name="Lee J."/>
            <person name="Lipzen A."/>
            <person name="Pangilinan J."/>
            <person name="LaButti K."/>
            <person name="Hainaut M."/>
            <person name="Henrissat B."/>
            <person name="Grigoriev I.V."/>
            <person name="Spatafora J.W."/>
            <person name="Aime M.C."/>
        </authorList>
    </citation>
    <scope>NUCLEOTIDE SEQUENCE [LARGE SCALE GENOMIC DNA]</scope>
    <source>
        <strain evidence="11 12">MCA 3882</strain>
    </source>
</reference>
<evidence type="ECO:0000313" key="12">
    <source>
        <dbReference type="Proteomes" id="UP000245771"/>
    </source>
</evidence>
<comment type="subcellular location">
    <subcellularLocation>
        <location evidence="1">Membrane</location>
        <topology evidence="1">Multi-pass membrane protein</topology>
    </subcellularLocation>
</comment>
<dbReference type="Gene3D" id="1.20.1250.20">
    <property type="entry name" value="MFS general substrate transporter like domains"/>
    <property type="match status" value="1"/>
</dbReference>
<evidence type="ECO:0000256" key="1">
    <source>
        <dbReference type="ARBA" id="ARBA00004141"/>
    </source>
</evidence>
<feature type="transmembrane region" description="Helical" evidence="9">
    <location>
        <begin position="400"/>
        <end position="423"/>
    </location>
</feature>
<accession>A0A316V4K4</accession>
<dbReference type="PROSITE" id="PS50850">
    <property type="entry name" value="MFS"/>
    <property type="match status" value="1"/>
</dbReference>
<dbReference type="GO" id="GO:0015149">
    <property type="term" value="F:hexose transmembrane transporter activity"/>
    <property type="evidence" value="ECO:0007669"/>
    <property type="project" value="TreeGrafter"/>
</dbReference>
<feature type="transmembrane region" description="Helical" evidence="9">
    <location>
        <begin position="96"/>
        <end position="115"/>
    </location>
</feature>
<dbReference type="SUPFAM" id="SSF103473">
    <property type="entry name" value="MFS general substrate transporter"/>
    <property type="match status" value="1"/>
</dbReference>
<dbReference type="Pfam" id="PF00083">
    <property type="entry name" value="Sugar_tr"/>
    <property type="match status" value="1"/>
</dbReference>
<evidence type="ECO:0000256" key="2">
    <source>
        <dbReference type="ARBA" id="ARBA00010992"/>
    </source>
</evidence>
<dbReference type="AlphaFoldDB" id="A0A316V4K4"/>
<keyword evidence="6 9" id="KW-0472">Membrane</keyword>
<protein>
    <submittedName>
        <fullName evidence="11">General substrate transporter</fullName>
    </submittedName>
</protein>
<feature type="region of interest" description="Disordered" evidence="8">
    <location>
        <begin position="227"/>
        <end position="269"/>
    </location>
</feature>
<feature type="transmembrane region" description="Helical" evidence="9">
    <location>
        <begin position="12"/>
        <end position="30"/>
    </location>
</feature>
<dbReference type="InterPro" id="IPR036259">
    <property type="entry name" value="MFS_trans_sf"/>
</dbReference>
<dbReference type="InterPro" id="IPR005828">
    <property type="entry name" value="MFS_sugar_transport-like"/>
</dbReference>
<sequence>MTNTHRRPSLTGFFAFVVLWVILATFNFGFGTSELNPLQGALTCPSPAPSSTSTCIEMTNAQFGYVTAGFTVGGFVGSLCLSPLKAVLPILGSSSKAALILSGLWNVAGGLVQAYAGSWPILALGRLLMGIGSGIALTIVPGFLNDISPPALQGSIGVLNQLSIVIGILVAQALGVSSLGDKGSNRWRIVPVISAAIALAQLLLSPFAIECPSDSKEPDSIRKKLWKTEPQESNGHDQAREVEEPLLTPEEPDADTGSNHSGSLHSPPEKHSVFSLLRLALTFGTLNGEEDEIRKGTRMIIFTQMAQQLSGINAVLYYSTGILSDVLKNGGGSKEDDDKTAKLIGLGITVVNFLMTFPPIPLIDERRVGRKRLLQISSGTMAISALALSLSMLNSASVPAAVSIVTFTAGFSAGLGAIPFLILPELVPRSVIPSASSLGIACNWLANITLSLIFLPLKDALGGYVFFIFAAIDAIIFITITGYYRYKPISNIRSRPE</sequence>
<feature type="compositionally biased region" description="Basic and acidic residues" evidence="8">
    <location>
        <begin position="227"/>
        <end position="243"/>
    </location>
</feature>
<keyword evidence="12" id="KW-1185">Reference proteome</keyword>
<dbReference type="EMBL" id="KZ819605">
    <property type="protein sequence ID" value="PWN32476.1"/>
    <property type="molecule type" value="Genomic_DNA"/>
</dbReference>
<keyword evidence="3" id="KW-0813">Transport</keyword>
<dbReference type="InterPro" id="IPR045263">
    <property type="entry name" value="GLUT"/>
</dbReference>
<feature type="transmembrane region" description="Helical" evidence="9">
    <location>
        <begin position="340"/>
        <end position="361"/>
    </location>
</feature>
<dbReference type="InterPro" id="IPR020846">
    <property type="entry name" value="MFS_dom"/>
</dbReference>
<proteinExistence type="inferred from homology"/>
<evidence type="ECO:0000313" key="11">
    <source>
        <dbReference type="EMBL" id="PWN32476.1"/>
    </source>
</evidence>
<dbReference type="Proteomes" id="UP000245771">
    <property type="component" value="Unassembled WGS sequence"/>
</dbReference>
<dbReference type="InterPro" id="IPR003663">
    <property type="entry name" value="Sugar/inositol_transpt"/>
</dbReference>
<dbReference type="PANTHER" id="PTHR23503:SF8">
    <property type="entry name" value="FACILITATED GLUCOSE TRANSPORTER PROTEIN 1"/>
    <property type="match status" value="1"/>
</dbReference>
<keyword evidence="5 9" id="KW-1133">Transmembrane helix</keyword>
<keyword evidence="4 9" id="KW-0812">Transmembrane</keyword>